<accession>A0A812IPA1</accession>
<dbReference type="EC" id="3.6.1.27" evidence="3"/>
<evidence type="ECO:0000256" key="10">
    <source>
        <dbReference type="ARBA" id="ARBA00032707"/>
    </source>
</evidence>
<evidence type="ECO:0000256" key="3">
    <source>
        <dbReference type="ARBA" id="ARBA00012374"/>
    </source>
</evidence>
<dbReference type="OrthoDB" id="10492309at2759"/>
<name>A0A812IPA1_SYMPI</name>
<comment type="similarity">
    <text evidence="2">Belongs to the UppP family.</text>
</comment>
<evidence type="ECO:0000256" key="5">
    <source>
        <dbReference type="ARBA" id="ARBA00022475"/>
    </source>
</evidence>
<dbReference type="Pfam" id="PF02673">
    <property type="entry name" value="BacA"/>
    <property type="match status" value="1"/>
</dbReference>
<evidence type="ECO:0000313" key="15">
    <source>
        <dbReference type="Proteomes" id="UP000649617"/>
    </source>
</evidence>
<keyword evidence="5" id="KW-1003">Cell membrane</keyword>
<evidence type="ECO:0000313" key="14">
    <source>
        <dbReference type="EMBL" id="CAE7149706.1"/>
    </source>
</evidence>
<keyword evidence="7" id="KW-0378">Hydrolase</keyword>
<keyword evidence="15" id="KW-1185">Reference proteome</keyword>
<feature type="domain" description="Dienelactone hydrolase" evidence="13">
    <location>
        <begin position="31"/>
        <end position="220"/>
    </location>
</feature>
<evidence type="ECO:0000256" key="4">
    <source>
        <dbReference type="ARBA" id="ARBA00021581"/>
    </source>
</evidence>
<evidence type="ECO:0000256" key="1">
    <source>
        <dbReference type="ARBA" id="ARBA00004651"/>
    </source>
</evidence>
<dbReference type="InterPro" id="IPR002925">
    <property type="entry name" value="Dienelactn_hydro"/>
</dbReference>
<evidence type="ECO:0000259" key="13">
    <source>
        <dbReference type="Pfam" id="PF01738"/>
    </source>
</evidence>
<dbReference type="HAMAP" id="MF_01006">
    <property type="entry name" value="Undec_diphosphatase"/>
    <property type="match status" value="1"/>
</dbReference>
<comment type="catalytic activity">
    <reaction evidence="11">
        <text>di-trans,octa-cis-undecaprenyl diphosphate + H2O = di-trans,octa-cis-undecaprenyl phosphate + phosphate + H(+)</text>
        <dbReference type="Rhea" id="RHEA:28094"/>
        <dbReference type="ChEBI" id="CHEBI:15377"/>
        <dbReference type="ChEBI" id="CHEBI:15378"/>
        <dbReference type="ChEBI" id="CHEBI:43474"/>
        <dbReference type="ChEBI" id="CHEBI:58405"/>
        <dbReference type="ChEBI" id="CHEBI:60392"/>
        <dbReference type="EC" id="3.6.1.27"/>
    </reaction>
</comment>
<protein>
    <recommendedName>
        <fullName evidence="4">Undecaprenyl-diphosphatase</fullName>
        <ecNumber evidence="3">3.6.1.27</ecNumber>
    </recommendedName>
    <alternativeName>
        <fullName evidence="10">Undecaprenyl pyrophosphate phosphatase</fullName>
    </alternativeName>
</protein>
<dbReference type="EMBL" id="CAJNIZ010000001">
    <property type="protein sequence ID" value="CAE7149706.1"/>
    <property type="molecule type" value="Genomic_DNA"/>
</dbReference>
<feature type="transmembrane region" description="Helical" evidence="12">
    <location>
        <begin position="469"/>
        <end position="488"/>
    </location>
</feature>
<comment type="caution">
    <text evidence="14">The sequence shown here is derived from an EMBL/GenBank/DDBJ whole genome shotgun (WGS) entry which is preliminary data.</text>
</comment>
<dbReference type="NCBIfam" id="NF001393">
    <property type="entry name" value="PRK00281.2-4"/>
    <property type="match status" value="1"/>
</dbReference>
<evidence type="ECO:0000256" key="6">
    <source>
        <dbReference type="ARBA" id="ARBA00022692"/>
    </source>
</evidence>
<feature type="transmembrane region" description="Helical" evidence="12">
    <location>
        <begin position="407"/>
        <end position="428"/>
    </location>
</feature>
<reference evidence="14" key="1">
    <citation type="submission" date="2021-02" db="EMBL/GenBank/DDBJ databases">
        <authorList>
            <person name="Dougan E. K."/>
            <person name="Rhodes N."/>
            <person name="Thang M."/>
            <person name="Chan C."/>
        </authorList>
    </citation>
    <scope>NUCLEOTIDE SEQUENCE</scope>
</reference>
<dbReference type="GO" id="GO:0050380">
    <property type="term" value="F:undecaprenyl-diphosphatase activity"/>
    <property type="evidence" value="ECO:0007669"/>
    <property type="project" value="UniProtKB-EC"/>
</dbReference>
<dbReference type="AlphaFoldDB" id="A0A812IPA1"/>
<keyword evidence="9 12" id="KW-0472">Membrane</keyword>
<evidence type="ECO:0000256" key="11">
    <source>
        <dbReference type="ARBA" id="ARBA00047594"/>
    </source>
</evidence>
<dbReference type="InterPro" id="IPR003824">
    <property type="entry name" value="UppP"/>
</dbReference>
<feature type="transmembrane region" description="Helical" evidence="12">
    <location>
        <begin position="440"/>
        <end position="463"/>
    </location>
</feature>
<keyword evidence="6 12" id="KW-0812">Transmembrane</keyword>
<evidence type="ECO:0000256" key="9">
    <source>
        <dbReference type="ARBA" id="ARBA00023136"/>
    </source>
</evidence>
<dbReference type="PANTHER" id="PTHR30622">
    <property type="entry name" value="UNDECAPRENYL-DIPHOSPHATASE"/>
    <property type="match status" value="1"/>
</dbReference>
<evidence type="ECO:0000256" key="2">
    <source>
        <dbReference type="ARBA" id="ARBA00010621"/>
    </source>
</evidence>
<proteinExistence type="inferred from homology"/>
<dbReference type="Pfam" id="PF01738">
    <property type="entry name" value="DLH"/>
    <property type="match status" value="1"/>
</dbReference>
<evidence type="ECO:0000256" key="7">
    <source>
        <dbReference type="ARBA" id="ARBA00022801"/>
    </source>
</evidence>
<dbReference type="InterPro" id="IPR029058">
    <property type="entry name" value="AB_hydrolase_fold"/>
</dbReference>
<dbReference type="SUPFAM" id="SSF53474">
    <property type="entry name" value="alpha/beta-Hydrolases"/>
    <property type="match status" value="1"/>
</dbReference>
<dbReference type="Gene3D" id="3.40.50.1820">
    <property type="entry name" value="alpha/beta hydrolase"/>
    <property type="match status" value="1"/>
</dbReference>
<evidence type="ECO:0000256" key="12">
    <source>
        <dbReference type="SAM" id="Phobius"/>
    </source>
</evidence>
<feature type="transmembrane region" description="Helical" evidence="12">
    <location>
        <begin position="335"/>
        <end position="357"/>
    </location>
</feature>
<dbReference type="PANTHER" id="PTHR30622:SF4">
    <property type="entry name" value="UNDECAPRENYL-DIPHOSPHATASE"/>
    <property type="match status" value="1"/>
</dbReference>
<organism evidence="14 15">
    <name type="scientific">Symbiodinium pilosum</name>
    <name type="common">Dinoflagellate</name>
    <dbReference type="NCBI Taxonomy" id="2952"/>
    <lineage>
        <taxon>Eukaryota</taxon>
        <taxon>Sar</taxon>
        <taxon>Alveolata</taxon>
        <taxon>Dinophyceae</taxon>
        <taxon>Suessiales</taxon>
        <taxon>Symbiodiniaceae</taxon>
        <taxon>Symbiodinium</taxon>
    </lineage>
</organism>
<keyword evidence="8 12" id="KW-1133">Transmembrane helix</keyword>
<dbReference type="Proteomes" id="UP000649617">
    <property type="component" value="Unassembled WGS sequence"/>
</dbReference>
<dbReference type="GO" id="GO:0005886">
    <property type="term" value="C:plasma membrane"/>
    <property type="evidence" value="ECO:0007669"/>
    <property type="project" value="UniProtKB-SubCell"/>
</dbReference>
<feature type="transmembrane region" description="Helical" evidence="12">
    <location>
        <begin position="311"/>
        <end position="329"/>
    </location>
</feature>
<gene>
    <name evidence="14" type="primary">uppP</name>
    <name evidence="14" type="ORF">SPIL2461_LOCUS165</name>
</gene>
<sequence length="489" mass="52846">MLDTFDRRAFTAPLSDGQPVTHDVYSKGDGGPTVVIIQELPGIGPQTVSLANTFVEHGYQVVLPHLFGPLGKVSLVGNVARVFCLRREFKLFEKNASSPIVDWLKALCRDLKTQREASAIGVIGMCLTGNFAISLMADEHVLAGVASQPSMPLFDQHALHMSADEVNQARQRLDEHGPMLALRFAGDKLCTADKFRALDQAFNNDKKRITLVELPGNGHSVLTLDLIKGGTPAQQALDDGLTEFLPISSSAHLILPSLLTDWPDQGLAFDVGVHFGTLIAVIAYFRADLLQMATAVATYPAHRIYKPEIDLVFKLALATLPVMVAGLLGKDLIEAHLRSVPVIATTTIVFGILLWLADRKPGKQDLLSWGQAAFVGGMQMLALIPGTSRSGITITAALMVGLSRTGAARFSFLLAIPTILGAQVLLSIDLARDAAQQQWWDLVSGAVLSGLAAYTCIHFFIALVERTGMTPYVIYRLLLGTALFAIYLL</sequence>
<evidence type="ECO:0000256" key="8">
    <source>
        <dbReference type="ARBA" id="ARBA00022989"/>
    </source>
</evidence>
<comment type="subcellular location">
    <subcellularLocation>
        <location evidence="1">Cell membrane</location>
        <topology evidence="1">Multi-pass membrane protein</topology>
    </subcellularLocation>
</comment>